<dbReference type="SUPFAM" id="SSF53756">
    <property type="entry name" value="UDP-Glycosyltransferase/glycogen phosphorylase"/>
    <property type="match status" value="1"/>
</dbReference>
<evidence type="ECO:0000256" key="5">
    <source>
        <dbReference type="ARBA" id="ARBA00022679"/>
    </source>
</evidence>
<comment type="function">
    <text evidence="9">Allosteric enzyme that catalyzes the rate-limiting step in glycogen catabolism, the phosphorolytic cleavage of glycogen to produce glucose-1-phosphate, and plays a central role in maintaining cellular and organismal glucose homeostasis.</text>
</comment>
<organism evidence="11 12">
    <name type="scientific">Blepharisma stoltei</name>
    <dbReference type="NCBI Taxonomy" id="1481888"/>
    <lineage>
        <taxon>Eukaryota</taxon>
        <taxon>Sar</taxon>
        <taxon>Alveolata</taxon>
        <taxon>Ciliophora</taxon>
        <taxon>Postciliodesmatophora</taxon>
        <taxon>Heterotrichea</taxon>
        <taxon>Heterotrichida</taxon>
        <taxon>Blepharismidae</taxon>
        <taxon>Blepharisma</taxon>
    </lineage>
</organism>
<sequence length="943" mass="109013">MEEQPIKHYSSGVFSGEGEENSGLHRRGSRHSSRVELGSQKLYRPEFDSASRGEATSEKLWELMAEYIDTEKSTIQKAIVAHVEYTLARTRFNFDKNSCFKAAALSIRDRLIESWNDTQQLFTAEDKKRVYYMSIEFLIGRSMQNALINLGLEDKYREALEEVGYKLEELYDEEVDPGLGNGGLGRLASCFLDSLATLDYPAWGYGIRYDYGIFRQMIVKGYQVEMPDYWLAQMNPWEIERSDVTYDIYFGGRVEKKWENGIEKSNWIPNEIVKAIAYDNPIPGYDTFNTINLRLWKSMPTNEFDFQSFNQGDYFKAIETRQKAEYITSVLYPNDSTPSGKELRLRQQYFFCCATIQDIIRRFLKKPREWEELPDKVAIQLNDTHPAISIPELLRVLVDKYGLEWQRAWNICYKVFSYTNHTVMPEALEKWSVELFERLLPRHLEIIYLINFHFMNQVGQRYANDPKKFDIMGYMSLIEESRPKAVRMANLCIVSSHAVNGVAALHSNLLKTQLFARFHEYFPKKFQNKTNGVTPRRWIKCSNKGLSDIYTKYLKSNNWLSDLYETKNLMSYIDNEEFQEEFRQAKLQNKERLAKWVEKECGIKIPTDAMFDIMVKRIHEYKRQNLFALYMIYRYFNLKAMTVDDRAKQVKRVFMVGGKAAPGYIAAKKIIKLINSIGDVVNNDPDIGDLMKVVFLPNYCVSSAQIIIPAADLTEQISTAGTEASGTSNMKFVMNGAIIMGTMDGANVEIVEDIGIQNAFIFGARVHEVDRLRVQSGAPAGSRLQRIFDAIKSGTFGNPKELSSLVESLEQHDIYLVKSDFYSYIEKQEEADAVYKNQDRWLKMSITGALNMGRFSSDRTIHEYAEDIWDLESVEIPKPSLSAISRVKSQPNINPTQEIVEQHIIEGHEDWQCKIDDIPAEDLEASLMKDEESEKIPKYLYTS</sequence>
<keyword evidence="7 9" id="KW-0119">Carbohydrate metabolism</keyword>
<evidence type="ECO:0000256" key="3">
    <source>
        <dbReference type="ARBA" id="ARBA00006047"/>
    </source>
</evidence>
<evidence type="ECO:0000256" key="6">
    <source>
        <dbReference type="ARBA" id="ARBA00022898"/>
    </source>
</evidence>
<evidence type="ECO:0000256" key="7">
    <source>
        <dbReference type="ARBA" id="ARBA00023277"/>
    </source>
</evidence>
<keyword evidence="4 9" id="KW-0328">Glycosyltransferase</keyword>
<evidence type="ECO:0000256" key="8">
    <source>
        <dbReference type="PIRSR" id="PIRSR000460-1"/>
    </source>
</evidence>
<dbReference type="NCBIfam" id="TIGR02093">
    <property type="entry name" value="P_ylase"/>
    <property type="match status" value="1"/>
</dbReference>
<accession>A0AAU9JG14</accession>
<comment type="caution">
    <text evidence="11">The sequence shown here is derived from an EMBL/GenBank/DDBJ whole genome shotgun (WGS) entry which is preliminary data.</text>
</comment>
<protein>
    <recommendedName>
        <fullName evidence="9">Alpha-1,4 glucan phosphorylase</fullName>
        <ecNumber evidence="9">2.4.1.1</ecNumber>
    </recommendedName>
</protein>
<evidence type="ECO:0000313" key="12">
    <source>
        <dbReference type="Proteomes" id="UP001162131"/>
    </source>
</evidence>
<dbReference type="GO" id="GO:0005980">
    <property type="term" value="P:glycogen catabolic process"/>
    <property type="evidence" value="ECO:0007669"/>
    <property type="project" value="TreeGrafter"/>
</dbReference>
<dbReference type="Pfam" id="PF00343">
    <property type="entry name" value="Phosphorylase"/>
    <property type="match status" value="1"/>
</dbReference>
<dbReference type="PANTHER" id="PTHR11468:SF3">
    <property type="entry name" value="GLYCOGEN PHOSPHORYLASE, LIVER FORM"/>
    <property type="match status" value="1"/>
</dbReference>
<dbReference type="FunFam" id="3.40.50.2000:FF:000002">
    <property type="entry name" value="Alpha-1,4 glucan phosphorylase"/>
    <property type="match status" value="1"/>
</dbReference>
<dbReference type="PANTHER" id="PTHR11468">
    <property type="entry name" value="GLYCOGEN PHOSPHORYLASE"/>
    <property type="match status" value="1"/>
</dbReference>
<feature type="region of interest" description="Disordered" evidence="10">
    <location>
        <begin position="1"/>
        <end position="35"/>
    </location>
</feature>
<dbReference type="InterPro" id="IPR035090">
    <property type="entry name" value="Pyridoxal_P_attach_site"/>
</dbReference>
<keyword evidence="5 9" id="KW-0808">Transferase</keyword>
<evidence type="ECO:0000256" key="10">
    <source>
        <dbReference type="SAM" id="MobiDB-lite"/>
    </source>
</evidence>
<dbReference type="GO" id="GO:0005737">
    <property type="term" value="C:cytoplasm"/>
    <property type="evidence" value="ECO:0007669"/>
    <property type="project" value="TreeGrafter"/>
</dbReference>
<dbReference type="EC" id="2.4.1.1" evidence="9"/>
<dbReference type="InterPro" id="IPR011833">
    <property type="entry name" value="Glycg_phsphrylas"/>
</dbReference>
<evidence type="ECO:0000256" key="4">
    <source>
        <dbReference type="ARBA" id="ARBA00022676"/>
    </source>
</evidence>
<dbReference type="Gene3D" id="3.40.50.2000">
    <property type="entry name" value="Glycogen Phosphorylase B"/>
    <property type="match status" value="2"/>
</dbReference>
<comment type="catalytic activity">
    <reaction evidence="1 9">
        <text>[(1-&gt;4)-alpha-D-glucosyl](n) + phosphate = [(1-&gt;4)-alpha-D-glucosyl](n-1) + alpha-D-glucose 1-phosphate</text>
        <dbReference type="Rhea" id="RHEA:41732"/>
        <dbReference type="Rhea" id="RHEA-COMP:9584"/>
        <dbReference type="Rhea" id="RHEA-COMP:9586"/>
        <dbReference type="ChEBI" id="CHEBI:15444"/>
        <dbReference type="ChEBI" id="CHEBI:43474"/>
        <dbReference type="ChEBI" id="CHEBI:58601"/>
        <dbReference type="EC" id="2.4.1.1"/>
    </reaction>
</comment>
<dbReference type="GO" id="GO:0008184">
    <property type="term" value="F:glycogen phosphorylase activity"/>
    <property type="evidence" value="ECO:0007669"/>
    <property type="project" value="InterPro"/>
</dbReference>
<gene>
    <name evidence="11" type="ORF">BSTOLATCC_MIC24271</name>
</gene>
<dbReference type="InterPro" id="IPR000811">
    <property type="entry name" value="Glyco_trans_35"/>
</dbReference>
<proteinExistence type="inferred from homology"/>
<reference evidence="11" key="1">
    <citation type="submission" date="2021-09" db="EMBL/GenBank/DDBJ databases">
        <authorList>
            <consortium name="AG Swart"/>
            <person name="Singh M."/>
            <person name="Singh A."/>
            <person name="Seah K."/>
            <person name="Emmerich C."/>
        </authorList>
    </citation>
    <scope>NUCLEOTIDE SEQUENCE</scope>
    <source>
        <strain evidence="11">ATCC30299</strain>
    </source>
</reference>
<comment type="cofactor">
    <cofactor evidence="2 9">
        <name>pyridoxal 5'-phosphate</name>
        <dbReference type="ChEBI" id="CHEBI:597326"/>
    </cofactor>
</comment>
<keyword evidence="12" id="KW-1185">Reference proteome</keyword>
<dbReference type="CDD" id="cd04300">
    <property type="entry name" value="GT35_Glycogen_Phosphorylase"/>
    <property type="match status" value="1"/>
</dbReference>
<dbReference type="PIRSF" id="PIRSF000460">
    <property type="entry name" value="Pprylas_GlgP"/>
    <property type="match status" value="1"/>
</dbReference>
<evidence type="ECO:0000256" key="1">
    <source>
        <dbReference type="ARBA" id="ARBA00001275"/>
    </source>
</evidence>
<dbReference type="PROSITE" id="PS00102">
    <property type="entry name" value="PHOSPHORYLASE"/>
    <property type="match status" value="1"/>
</dbReference>
<comment type="similarity">
    <text evidence="3 9">Belongs to the glycogen phosphorylase family.</text>
</comment>
<evidence type="ECO:0000256" key="9">
    <source>
        <dbReference type="RuleBase" id="RU000587"/>
    </source>
</evidence>
<feature type="modified residue" description="N6-(pyridoxal phosphate)lysine" evidence="8">
    <location>
        <position position="731"/>
    </location>
</feature>
<evidence type="ECO:0000256" key="2">
    <source>
        <dbReference type="ARBA" id="ARBA00001933"/>
    </source>
</evidence>
<dbReference type="EMBL" id="CAJZBQ010000023">
    <property type="protein sequence ID" value="CAG9319722.1"/>
    <property type="molecule type" value="Genomic_DNA"/>
</dbReference>
<dbReference type="Proteomes" id="UP001162131">
    <property type="component" value="Unassembled WGS sequence"/>
</dbReference>
<evidence type="ECO:0000313" key="11">
    <source>
        <dbReference type="EMBL" id="CAG9319722.1"/>
    </source>
</evidence>
<dbReference type="AlphaFoldDB" id="A0AAU9JG14"/>
<name>A0AAU9JG14_9CILI</name>
<keyword evidence="6 8" id="KW-0663">Pyridoxal phosphate</keyword>
<dbReference type="GO" id="GO:0030170">
    <property type="term" value="F:pyridoxal phosphate binding"/>
    <property type="evidence" value="ECO:0007669"/>
    <property type="project" value="InterPro"/>
</dbReference>